<reference evidence="1 2" key="1">
    <citation type="submission" date="2019-07" db="EMBL/GenBank/DDBJ databases">
        <title>Whole genome shotgun sequence of Brevifollis gellanilyticus NBRC 108608.</title>
        <authorList>
            <person name="Hosoyama A."/>
            <person name="Uohara A."/>
            <person name="Ohji S."/>
            <person name="Ichikawa N."/>
        </authorList>
    </citation>
    <scope>NUCLEOTIDE SEQUENCE [LARGE SCALE GENOMIC DNA]</scope>
    <source>
        <strain evidence="1 2">NBRC 108608</strain>
    </source>
</reference>
<dbReference type="EMBL" id="BKAG01000063">
    <property type="protein sequence ID" value="GEP45945.1"/>
    <property type="molecule type" value="Genomic_DNA"/>
</dbReference>
<sequence>MSEVHLYPLQTSGDWLAAGAAFAFEDSYGQMDGRVLLWKRNASGVWVPKQVLQTQGAAPANNSFGYRLAMDGKRLLVGTYESSPYLDAYVLTNGQWLPDGRLTLQGKDYSGGSFGQGYGAAIAISGDTAVVGVHGGTVAGQPTAGWVDVYQRVASGWAHKARLSEPEAGTYYFGYHVAIKDGKIFVGSYQQNLPEDNGETVGSLISIYEKSGAHWVKTQSLPVPGNPRWGIISWPIVAGNRLIARSFESHYEYSLRSPYQFLGQLGTDVPNPSYGWDVLGDVMAERSRSSMEVALHRRQADQTWSVDQTFDNSVHGMDMIYVLKLTSRELMVLGDPQDGDKNTISIISTSVPPQMDHSGTVSAVTQDGDVTRLDAGEHLASATVPSLVTLSAYQPDAGSGVLEVAATGDTADFSLSATSLNLQPDKSAHLQVGLNSGTAGEKSITLTFTVQGQATPIRTYEITASRVAAATPLQFVQEPKPALCQPREVVAMSVEVEGTRPYTYRWLKDGQIIPGATSSTLWSKAGGSYQVEVTNPSGTILSTPVSQVIYNWEKPNLVTVPGGSGELSLSISGPGAEIQWEHDGLPLSDGSDYSGVNGPVLTVNNVQEYLELHAHITLESGGTTLEASPRFQVSPSVLNEGEIPWSEMDSPDAPFLKVGTRTEFTYILSVPATYTFANLPPGLQGSASGVVTGVPKKAGAFNTLVTASFGGVTVERISRLTVQGVGPAAGIYFGWLDAREELPHGGSVTLDVQASGAFTGIVQVGPSRTPITGVLPGEGAGASAPTPISGTPYVGWLQANGSPKWFSVKFREASLPASASFEVGAVMLIRAHGPQITAPEAGKYTVGLLNEGSEEVLGSGYATMNISKKGAASYVGKLADGSAIIGSSWMSDTYVEQDFIPRMYVYQWTQGSEGFLRGYAGVNRDYYEANGFLEWIRLPAPGRVYPDGFSTAVGFAASRYAKPAPAPVIPGDAHQISFQSLEATLDPTAFELTNQNKANFGAGPANPLKTKLNINANTGLFTGEFTLKDPDPAGGPGQITRKVTYSGVVLPGYANGVGHYLLPTLPDPNAEPPTTLSTSLIISGSVLIEAAP</sequence>
<keyword evidence="2" id="KW-1185">Reference proteome</keyword>
<comment type="caution">
    <text evidence="1">The sequence shown here is derived from an EMBL/GenBank/DDBJ whole genome shotgun (WGS) entry which is preliminary data.</text>
</comment>
<dbReference type="InterPro" id="IPR013783">
    <property type="entry name" value="Ig-like_fold"/>
</dbReference>
<dbReference type="Proteomes" id="UP000321577">
    <property type="component" value="Unassembled WGS sequence"/>
</dbReference>
<dbReference type="PANTHER" id="PTHR36220">
    <property type="entry name" value="UNNAMED PRODUCT"/>
    <property type="match status" value="1"/>
</dbReference>
<dbReference type="AlphaFoldDB" id="A0A512MGT4"/>
<protein>
    <recommendedName>
        <fullName evidence="3">Ig-like domain-containing protein</fullName>
    </recommendedName>
</protein>
<name>A0A512MGT4_9BACT</name>
<dbReference type="SUPFAM" id="SSF48726">
    <property type="entry name" value="Immunoglobulin"/>
    <property type="match status" value="1"/>
</dbReference>
<dbReference type="Gene3D" id="2.60.40.10">
    <property type="entry name" value="Immunoglobulins"/>
    <property type="match status" value="2"/>
</dbReference>
<proteinExistence type="predicted"/>
<gene>
    <name evidence="1" type="ORF">BGE01nite_52360</name>
</gene>
<evidence type="ECO:0008006" key="3">
    <source>
        <dbReference type="Google" id="ProtNLM"/>
    </source>
</evidence>
<evidence type="ECO:0000313" key="1">
    <source>
        <dbReference type="EMBL" id="GEP45945.1"/>
    </source>
</evidence>
<organism evidence="1 2">
    <name type="scientific">Brevifollis gellanilyticus</name>
    <dbReference type="NCBI Taxonomy" id="748831"/>
    <lineage>
        <taxon>Bacteria</taxon>
        <taxon>Pseudomonadati</taxon>
        <taxon>Verrucomicrobiota</taxon>
        <taxon>Verrucomicrobiia</taxon>
        <taxon>Verrucomicrobiales</taxon>
        <taxon>Verrucomicrobiaceae</taxon>
    </lineage>
</organism>
<evidence type="ECO:0000313" key="2">
    <source>
        <dbReference type="Proteomes" id="UP000321577"/>
    </source>
</evidence>
<accession>A0A512MGT4</accession>
<dbReference type="InterPro" id="IPR036179">
    <property type="entry name" value="Ig-like_dom_sf"/>
</dbReference>
<dbReference type="PANTHER" id="PTHR36220:SF1">
    <property type="entry name" value="GAMMA TUBULIN COMPLEX COMPONENT C-TERMINAL DOMAIN-CONTAINING PROTEIN"/>
    <property type="match status" value="1"/>
</dbReference>